<comment type="caution">
    <text evidence="6">The sequence shown here is derived from an EMBL/GenBank/DDBJ whole genome shotgun (WGS) entry which is preliminary data.</text>
</comment>
<dbReference type="InterPro" id="IPR036390">
    <property type="entry name" value="WH_DNA-bd_sf"/>
</dbReference>
<accession>A0A4R6RN25</accession>
<dbReference type="Proteomes" id="UP000294547">
    <property type="component" value="Unassembled WGS sequence"/>
</dbReference>
<dbReference type="PROSITE" id="PS50931">
    <property type="entry name" value="HTH_LYSR"/>
    <property type="match status" value="1"/>
</dbReference>
<reference evidence="6 7" key="1">
    <citation type="submission" date="2019-03" db="EMBL/GenBank/DDBJ databases">
        <title>Genomic Encyclopedia of Type Strains, Phase IV (KMG-IV): sequencing the most valuable type-strain genomes for metagenomic binning, comparative biology and taxonomic classification.</title>
        <authorList>
            <person name="Goeker M."/>
        </authorList>
    </citation>
    <scope>NUCLEOTIDE SEQUENCE [LARGE SCALE GENOMIC DNA]</scope>
    <source>
        <strain evidence="6 7">DSM 102969</strain>
    </source>
</reference>
<sequence>MRRLSGIDLRLLKIFATVVECNGFQNAQIALNISQSTLSTHIANLEAKLGSRLCERGRAGFKLTRAGEETYEGAQDLFRSIESFEARMGRVHGTESRRFRIGVIDTVVTSREVGLDRAVAAFGAAYPDVFVDLEISPPQLLERSLAEGRRDIVIGPLSQSVPAFEYREVTVERHALYCGRDHPWFGRPDAGITRADLMATQFSVRAYRYFDDVYRFGKAKANASVSNMEAQEIMVLSGRYVGFLPDHAAARWVEAGLMRAVRPADWGLTSRFLIAFDPAGELRPLKRAFQRLVCTPAPAAADA</sequence>
<keyword evidence="3 6" id="KW-0238">DNA-binding</keyword>
<organism evidence="6 7">
    <name type="scientific">Oharaeibacter diazotrophicus</name>
    <dbReference type="NCBI Taxonomy" id="1920512"/>
    <lineage>
        <taxon>Bacteria</taxon>
        <taxon>Pseudomonadati</taxon>
        <taxon>Pseudomonadota</taxon>
        <taxon>Alphaproteobacteria</taxon>
        <taxon>Hyphomicrobiales</taxon>
        <taxon>Pleomorphomonadaceae</taxon>
        <taxon>Oharaeibacter</taxon>
    </lineage>
</organism>
<evidence type="ECO:0000256" key="1">
    <source>
        <dbReference type="ARBA" id="ARBA00009437"/>
    </source>
</evidence>
<evidence type="ECO:0000256" key="4">
    <source>
        <dbReference type="ARBA" id="ARBA00023163"/>
    </source>
</evidence>
<dbReference type="InterPro" id="IPR036388">
    <property type="entry name" value="WH-like_DNA-bd_sf"/>
</dbReference>
<gene>
    <name evidence="6" type="ORF">EDD54_1093</name>
</gene>
<protein>
    <submittedName>
        <fullName evidence="6">DNA-binding transcriptional LysR family regulator</fullName>
    </submittedName>
</protein>
<comment type="similarity">
    <text evidence="1">Belongs to the LysR transcriptional regulatory family.</text>
</comment>
<dbReference type="InterPro" id="IPR000847">
    <property type="entry name" value="LysR_HTH_N"/>
</dbReference>
<feature type="domain" description="HTH lysR-type" evidence="5">
    <location>
        <begin position="7"/>
        <end position="64"/>
    </location>
</feature>
<dbReference type="Pfam" id="PF03466">
    <property type="entry name" value="LysR_substrate"/>
    <property type="match status" value="1"/>
</dbReference>
<name>A0A4R6RN25_9HYPH</name>
<evidence type="ECO:0000313" key="6">
    <source>
        <dbReference type="EMBL" id="TDP87206.1"/>
    </source>
</evidence>
<dbReference type="AlphaFoldDB" id="A0A4R6RN25"/>
<dbReference type="PANTHER" id="PTHR30126:SF98">
    <property type="entry name" value="HTH-TYPE TRANSCRIPTIONAL ACTIVATOR BAUR"/>
    <property type="match status" value="1"/>
</dbReference>
<keyword evidence="2" id="KW-0805">Transcription regulation</keyword>
<dbReference type="SUPFAM" id="SSF53850">
    <property type="entry name" value="Periplasmic binding protein-like II"/>
    <property type="match status" value="1"/>
</dbReference>
<dbReference type="Gene3D" id="3.40.190.10">
    <property type="entry name" value="Periplasmic binding protein-like II"/>
    <property type="match status" value="2"/>
</dbReference>
<dbReference type="OrthoDB" id="7506954at2"/>
<evidence type="ECO:0000256" key="2">
    <source>
        <dbReference type="ARBA" id="ARBA00023015"/>
    </source>
</evidence>
<dbReference type="InterPro" id="IPR005119">
    <property type="entry name" value="LysR_subst-bd"/>
</dbReference>
<dbReference type="PANTHER" id="PTHR30126">
    <property type="entry name" value="HTH-TYPE TRANSCRIPTIONAL REGULATOR"/>
    <property type="match status" value="1"/>
</dbReference>
<dbReference type="CDD" id="cd05466">
    <property type="entry name" value="PBP2_LTTR_substrate"/>
    <property type="match status" value="1"/>
</dbReference>
<keyword evidence="7" id="KW-1185">Reference proteome</keyword>
<dbReference type="RefSeq" id="WP_126535840.1">
    <property type="nucleotide sequence ID" value="NZ_BSPM01000008.1"/>
</dbReference>
<evidence type="ECO:0000313" key="7">
    <source>
        <dbReference type="Proteomes" id="UP000294547"/>
    </source>
</evidence>
<dbReference type="Gene3D" id="1.10.10.10">
    <property type="entry name" value="Winged helix-like DNA-binding domain superfamily/Winged helix DNA-binding domain"/>
    <property type="match status" value="1"/>
</dbReference>
<dbReference type="Pfam" id="PF00126">
    <property type="entry name" value="HTH_1"/>
    <property type="match status" value="1"/>
</dbReference>
<evidence type="ECO:0000256" key="3">
    <source>
        <dbReference type="ARBA" id="ARBA00023125"/>
    </source>
</evidence>
<dbReference type="GO" id="GO:0003700">
    <property type="term" value="F:DNA-binding transcription factor activity"/>
    <property type="evidence" value="ECO:0007669"/>
    <property type="project" value="InterPro"/>
</dbReference>
<dbReference type="GO" id="GO:0000976">
    <property type="term" value="F:transcription cis-regulatory region binding"/>
    <property type="evidence" value="ECO:0007669"/>
    <property type="project" value="TreeGrafter"/>
</dbReference>
<proteinExistence type="inferred from homology"/>
<dbReference type="SUPFAM" id="SSF46785">
    <property type="entry name" value="Winged helix' DNA-binding domain"/>
    <property type="match status" value="1"/>
</dbReference>
<keyword evidence="4" id="KW-0804">Transcription</keyword>
<dbReference type="EMBL" id="SNXY01000006">
    <property type="protein sequence ID" value="TDP87206.1"/>
    <property type="molecule type" value="Genomic_DNA"/>
</dbReference>
<evidence type="ECO:0000259" key="5">
    <source>
        <dbReference type="PROSITE" id="PS50931"/>
    </source>
</evidence>
<dbReference type="FunFam" id="1.10.10.10:FF:000001">
    <property type="entry name" value="LysR family transcriptional regulator"/>
    <property type="match status" value="1"/>
</dbReference>